<name>A0AAE0XZV5_9GAST</name>
<dbReference type="Proteomes" id="UP001283361">
    <property type="component" value="Unassembled WGS sequence"/>
</dbReference>
<protein>
    <submittedName>
        <fullName evidence="1">Uncharacterized protein</fullName>
    </submittedName>
</protein>
<organism evidence="1 2">
    <name type="scientific">Elysia crispata</name>
    <name type="common">lettuce slug</name>
    <dbReference type="NCBI Taxonomy" id="231223"/>
    <lineage>
        <taxon>Eukaryota</taxon>
        <taxon>Metazoa</taxon>
        <taxon>Spiralia</taxon>
        <taxon>Lophotrochozoa</taxon>
        <taxon>Mollusca</taxon>
        <taxon>Gastropoda</taxon>
        <taxon>Heterobranchia</taxon>
        <taxon>Euthyneura</taxon>
        <taxon>Panpulmonata</taxon>
        <taxon>Sacoglossa</taxon>
        <taxon>Placobranchoidea</taxon>
        <taxon>Plakobranchidae</taxon>
        <taxon>Elysia</taxon>
    </lineage>
</organism>
<sequence>MRNSLDIPVPNLPESALIPLDATSSSSGRHRVILERPPFLIIQFSLCGSFCDGVLVSPLRTQRSIQLRLHRRWVMVDSALSRGHCSKSSLLFIIVFGRIFSKPYLSFNCEKKKAYLSRLQWSAKIQISRTGGK</sequence>
<accession>A0AAE0XZV5</accession>
<gene>
    <name evidence="1" type="ORF">RRG08_032689</name>
</gene>
<reference evidence="1" key="1">
    <citation type="journal article" date="2023" name="G3 (Bethesda)">
        <title>A reference genome for the long-term kleptoplast-retaining sea slug Elysia crispata morphotype clarki.</title>
        <authorList>
            <person name="Eastman K.E."/>
            <person name="Pendleton A.L."/>
            <person name="Shaikh M.A."/>
            <person name="Suttiyut T."/>
            <person name="Ogas R."/>
            <person name="Tomko P."/>
            <person name="Gavelis G."/>
            <person name="Widhalm J.R."/>
            <person name="Wisecaver J.H."/>
        </authorList>
    </citation>
    <scope>NUCLEOTIDE SEQUENCE</scope>
    <source>
        <strain evidence="1">ECLA1</strain>
    </source>
</reference>
<proteinExistence type="predicted"/>
<evidence type="ECO:0000313" key="1">
    <source>
        <dbReference type="EMBL" id="KAK3727733.1"/>
    </source>
</evidence>
<dbReference type="AlphaFoldDB" id="A0AAE0XZV5"/>
<keyword evidence="2" id="KW-1185">Reference proteome</keyword>
<comment type="caution">
    <text evidence="1">The sequence shown here is derived from an EMBL/GenBank/DDBJ whole genome shotgun (WGS) entry which is preliminary data.</text>
</comment>
<evidence type="ECO:0000313" key="2">
    <source>
        <dbReference type="Proteomes" id="UP001283361"/>
    </source>
</evidence>
<dbReference type="EMBL" id="JAWDGP010007236">
    <property type="protein sequence ID" value="KAK3727733.1"/>
    <property type="molecule type" value="Genomic_DNA"/>
</dbReference>